<dbReference type="InterPro" id="IPR005821">
    <property type="entry name" value="Ion_trans_dom"/>
</dbReference>
<feature type="repeat" description="ANK" evidence="12">
    <location>
        <begin position="209"/>
        <end position="231"/>
    </location>
</feature>
<dbReference type="Pfam" id="PF00520">
    <property type="entry name" value="Ion_trans"/>
    <property type="match status" value="1"/>
</dbReference>
<dbReference type="SUPFAM" id="SSF48403">
    <property type="entry name" value="Ankyrin repeat"/>
    <property type="match status" value="1"/>
</dbReference>
<dbReference type="InterPro" id="IPR002110">
    <property type="entry name" value="Ankyrin_rpt"/>
</dbReference>
<keyword evidence="5" id="KW-0677">Repeat</keyword>
<evidence type="ECO:0000259" key="15">
    <source>
        <dbReference type="Pfam" id="PF00520"/>
    </source>
</evidence>
<keyword evidence="7 12" id="KW-0040">ANK repeat</keyword>
<evidence type="ECO:0000256" key="9">
    <source>
        <dbReference type="ARBA" id="ARBA00023136"/>
    </source>
</evidence>
<dbReference type="PANTHER" id="PTHR47143">
    <property type="entry name" value="TRANSIENT RECEPTOR POTENTIAL CATION CHANNEL PROTEIN PAINLESS"/>
    <property type="match status" value="1"/>
</dbReference>
<evidence type="ECO:0000313" key="16">
    <source>
        <dbReference type="EMBL" id="KAF0766220.1"/>
    </source>
</evidence>
<dbReference type="PRINTS" id="PR01415">
    <property type="entry name" value="ANKYRIN"/>
</dbReference>
<dbReference type="EMBL" id="VUJU01001240">
    <property type="protein sequence ID" value="KAF0766220.1"/>
    <property type="molecule type" value="Genomic_DNA"/>
</dbReference>
<keyword evidence="3" id="KW-0716">Sensory transduction</keyword>
<organism evidence="16 17">
    <name type="scientific">Aphis craccivora</name>
    <name type="common">Cowpea aphid</name>
    <dbReference type="NCBI Taxonomy" id="307492"/>
    <lineage>
        <taxon>Eukaryota</taxon>
        <taxon>Metazoa</taxon>
        <taxon>Ecdysozoa</taxon>
        <taxon>Arthropoda</taxon>
        <taxon>Hexapoda</taxon>
        <taxon>Insecta</taxon>
        <taxon>Pterygota</taxon>
        <taxon>Neoptera</taxon>
        <taxon>Paraneoptera</taxon>
        <taxon>Hemiptera</taxon>
        <taxon>Sternorrhyncha</taxon>
        <taxon>Aphidomorpha</taxon>
        <taxon>Aphidoidea</taxon>
        <taxon>Aphididae</taxon>
        <taxon>Aphidini</taxon>
        <taxon>Aphis</taxon>
        <taxon>Aphis</taxon>
    </lineage>
</organism>
<dbReference type="PANTHER" id="PTHR47143:SF1">
    <property type="entry name" value="ION_TRANS DOMAIN-CONTAINING PROTEIN"/>
    <property type="match status" value="1"/>
</dbReference>
<feature type="transmembrane region" description="Helical" evidence="14">
    <location>
        <begin position="594"/>
        <end position="619"/>
    </location>
</feature>
<evidence type="ECO:0000256" key="10">
    <source>
        <dbReference type="ARBA" id="ARBA00023180"/>
    </source>
</evidence>
<keyword evidence="2" id="KW-0813">Transport</keyword>
<feature type="transmembrane region" description="Helical" evidence="14">
    <location>
        <begin position="665"/>
        <end position="692"/>
    </location>
</feature>
<dbReference type="Pfam" id="PF12796">
    <property type="entry name" value="Ank_2"/>
    <property type="match status" value="2"/>
</dbReference>
<protein>
    <submittedName>
        <fullName evidence="16">Transient receptor potential channel pyrexia-like</fullName>
    </submittedName>
</protein>
<sequence>MTGRHHLEVAVPLDRTISLNVHNRHGGAAAASRSPSSLKDRWYSFRHRPGGGGGGGGGGDQRRRSNVEEFLFMESLPDAPDADGPPSAAGQEIELSITIRKDTIRRDLMDSMRTCNGRLQLMELVELDEFDPGGVQPPPNQSELDRLFCWAVYIGAQAECLDALHECGANLHYSHCGNITAVHLAAFMGNAEALRWLIKKKCDIDTIQSGYTPLHSAVMGNALETTKILIDQRCKVTDTVLHCAVQANSVECVKYLLNIGIDPNSLDTNGNTPLHLAADKGYTECLKLLLAKSNKTINLKSKSRQSTALHMAAENGYTECVQILLHSGSSHTAVNNKNQTALHLAAKAQCAESVVILLELGAEVNAIDIDKRTALHSAVCKAFLSFHVVEVLVKWGANVNIKDRYGYAPLHIAALNELSQCVDFLIIKGADISSRTIGGMSALSIINRKTPTSINTIKKKFDQAITLNDQASAKEVELIMDFRYLLQNPSQGEIILLHTLEECGQKSMLEHPLCKAFLYLKWQKIRRFYFVRLVFDAIFVLLLTSYVMTALAHDCYNKSKNITDHQKITDNQVLNESETQNACRLNVNMLDSQLISHIIIEFVWYILLVFTIIIIIRKLIGTTGFTSVKQYFLNITNIVEWFVVASVFLTSFVYGNKTYDWQNPIGAFAVLFGWSNLMVMIGQLPIFGTYIAMFTKVQKEFAKLLLAYSCLLIGFTISFCTLFPTSNDFNNPLIGIAKVLVMMTGELDIDLLLNSEESPIIFNISAYITFILFIVFVTVVLMNLLVGIAVHDIQGLHKTADLSKLVRQTQLIHSQEQALFQGCLPRRVINFFNWSARVTPSAYRVVLYVKPLNPTEKRLPKYIMEDALNIARQQRLNTVDYKQAMLENKMENKALVEEIKHLKEIVQNQQDLLLQLINKSS</sequence>
<feature type="repeat" description="ANK" evidence="12">
    <location>
        <begin position="304"/>
        <end position="336"/>
    </location>
</feature>
<feature type="repeat" description="ANK" evidence="12">
    <location>
        <begin position="337"/>
        <end position="369"/>
    </location>
</feature>
<evidence type="ECO:0000256" key="6">
    <source>
        <dbReference type="ARBA" id="ARBA00022989"/>
    </source>
</evidence>
<dbReference type="GO" id="GO:0034703">
    <property type="term" value="C:cation channel complex"/>
    <property type="evidence" value="ECO:0007669"/>
    <property type="project" value="UniProtKB-ARBA"/>
</dbReference>
<comment type="subcellular location">
    <subcellularLocation>
        <location evidence="1">Membrane</location>
        <topology evidence="1">Multi-pass membrane protein</topology>
    </subcellularLocation>
</comment>
<dbReference type="GO" id="GO:0005216">
    <property type="term" value="F:monoatomic ion channel activity"/>
    <property type="evidence" value="ECO:0007669"/>
    <property type="project" value="InterPro"/>
</dbReference>
<dbReference type="Proteomes" id="UP000478052">
    <property type="component" value="Unassembled WGS sequence"/>
</dbReference>
<evidence type="ECO:0000256" key="13">
    <source>
        <dbReference type="SAM" id="Coils"/>
    </source>
</evidence>
<feature type="repeat" description="ANK" evidence="12">
    <location>
        <begin position="236"/>
        <end position="268"/>
    </location>
</feature>
<feature type="repeat" description="ANK" evidence="12">
    <location>
        <begin position="405"/>
        <end position="437"/>
    </location>
</feature>
<dbReference type="InterPro" id="IPR052076">
    <property type="entry name" value="TRP_cation_channel"/>
</dbReference>
<evidence type="ECO:0000256" key="14">
    <source>
        <dbReference type="SAM" id="Phobius"/>
    </source>
</evidence>
<feature type="transmembrane region" description="Helical" evidence="14">
    <location>
        <begin position="631"/>
        <end position="653"/>
    </location>
</feature>
<evidence type="ECO:0000313" key="17">
    <source>
        <dbReference type="Proteomes" id="UP000478052"/>
    </source>
</evidence>
<evidence type="ECO:0000256" key="1">
    <source>
        <dbReference type="ARBA" id="ARBA00004141"/>
    </source>
</evidence>
<feature type="transmembrane region" description="Helical" evidence="14">
    <location>
        <begin position="760"/>
        <end position="790"/>
    </location>
</feature>
<evidence type="ECO:0000256" key="12">
    <source>
        <dbReference type="PROSITE-ProRule" id="PRU00023"/>
    </source>
</evidence>
<dbReference type="Pfam" id="PF00023">
    <property type="entry name" value="Ank"/>
    <property type="match status" value="3"/>
</dbReference>
<keyword evidence="11" id="KW-0407">Ion channel</keyword>
<dbReference type="PROSITE" id="PS50297">
    <property type="entry name" value="ANK_REP_REGION"/>
    <property type="match status" value="7"/>
</dbReference>
<evidence type="ECO:0000256" key="11">
    <source>
        <dbReference type="ARBA" id="ARBA00023303"/>
    </source>
</evidence>
<feature type="repeat" description="ANK" evidence="12">
    <location>
        <begin position="177"/>
        <end position="209"/>
    </location>
</feature>
<proteinExistence type="predicted"/>
<accession>A0A6G0Z6Y6</accession>
<dbReference type="OrthoDB" id="7464126at2759"/>
<comment type="caution">
    <text evidence="16">The sequence shown here is derived from an EMBL/GenBank/DDBJ whole genome shotgun (WGS) entry which is preliminary data.</text>
</comment>
<feature type="repeat" description="ANK" evidence="12">
    <location>
        <begin position="269"/>
        <end position="302"/>
    </location>
</feature>
<keyword evidence="9 14" id="KW-0472">Membrane</keyword>
<evidence type="ECO:0000256" key="7">
    <source>
        <dbReference type="ARBA" id="ARBA00023043"/>
    </source>
</evidence>
<keyword evidence="6 14" id="KW-1133">Transmembrane helix</keyword>
<feature type="coiled-coil region" evidence="13">
    <location>
        <begin position="892"/>
        <end position="919"/>
    </location>
</feature>
<evidence type="ECO:0000256" key="5">
    <source>
        <dbReference type="ARBA" id="ARBA00022737"/>
    </source>
</evidence>
<dbReference type="PROSITE" id="PS50088">
    <property type="entry name" value="ANK_REPEAT"/>
    <property type="match status" value="8"/>
</dbReference>
<feature type="transmembrane region" description="Helical" evidence="14">
    <location>
        <begin position="529"/>
        <end position="548"/>
    </location>
</feature>
<keyword evidence="4 14" id="KW-0812">Transmembrane</keyword>
<dbReference type="InterPro" id="IPR036770">
    <property type="entry name" value="Ankyrin_rpt-contain_sf"/>
</dbReference>
<keyword evidence="16" id="KW-0675">Receptor</keyword>
<feature type="repeat" description="ANK" evidence="12">
    <location>
        <begin position="370"/>
        <end position="404"/>
    </location>
</feature>
<dbReference type="SMART" id="SM00248">
    <property type="entry name" value="ANK"/>
    <property type="match status" value="9"/>
</dbReference>
<reference evidence="16 17" key="1">
    <citation type="submission" date="2019-08" db="EMBL/GenBank/DDBJ databases">
        <title>Whole genome of Aphis craccivora.</title>
        <authorList>
            <person name="Voronova N.V."/>
            <person name="Shulinski R.S."/>
            <person name="Bandarenka Y.V."/>
            <person name="Zhorov D.G."/>
            <person name="Warner D."/>
        </authorList>
    </citation>
    <scope>NUCLEOTIDE SEQUENCE [LARGE SCALE GENOMIC DNA]</scope>
    <source>
        <strain evidence="16">180601</strain>
        <tissue evidence="16">Whole Body</tissue>
    </source>
</reference>
<feature type="domain" description="Ion transport" evidence="15">
    <location>
        <begin position="595"/>
        <end position="799"/>
    </location>
</feature>
<dbReference type="AlphaFoldDB" id="A0A6G0Z6Y6"/>
<evidence type="ECO:0000256" key="2">
    <source>
        <dbReference type="ARBA" id="ARBA00022448"/>
    </source>
</evidence>
<keyword evidence="8" id="KW-0406">Ion transport</keyword>
<evidence type="ECO:0000256" key="4">
    <source>
        <dbReference type="ARBA" id="ARBA00022692"/>
    </source>
</evidence>
<feature type="transmembrane region" description="Helical" evidence="14">
    <location>
        <begin position="704"/>
        <end position="724"/>
    </location>
</feature>
<keyword evidence="17" id="KW-1185">Reference proteome</keyword>
<dbReference type="Gene3D" id="1.25.40.20">
    <property type="entry name" value="Ankyrin repeat-containing domain"/>
    <property type="match status" value="1"/>
</dbReference>
<gene>
    <name evidence="16" type="ORF">FWK35_00003129</name>
</gene>
<evidence type="ECO:0000256" key="3">
    <source>
        <dbReference type="ARBA" id="ARBA00022606"/>
    </source>
</evidence>
<keyword evidence="10" id="KW-0325">Glycoprotein</keyword>
<evidence type="ECO:0000256" key="8">
    <source>
        <dbReference type="ARBA" id="ARBA00023065"/>
    </source>
</evidence>
<name>A0A6G0Z6Y6_APHCR</name>
<keyword evidence="13" id="KW-0175">Coiled coil</keyword>